<sequence>MNNSQQHDGGRLRLNPMELKRQRMAKRLKGQAQSTTATSVNPSAAMASALDSTAAPMSSTPVTIDVDRCMDQADASSSRKKLLDAKLSTVYASTRMDRPMKRRIAGFPTSFATHDRLPLDWTLKSKFVCLTPFRFPPRSTGAAAATSFHRFVQASPSADAATATSTMSPSEEWQTALHQFVHPASPGMPQDAAVDDDWTAHRLRTWQDAFRHLYYTFHHNPHHDAFYVATAQSVVCFYRATTASTTMSMRSLFTKFLPHDDATSRATTSPTKPTSVRQHISVVISHATTTLRRDLMSAGVNFHVPFAPQDAATTGRPSAVDALHTSIRGLDALLVVHDPCNVHGIYDLLLNQPGLLAASTDVPLLCARFPFQHAGIVPLQVTPCGKMSGRPTPTYKLEVSGCILPRTVHDLANAVRAAAATESDASFHVVLEPWASSTRLNVCGWDMEVPSSSFQDADRLDAIKRHMHDIRYHHTTGYQVGIEK</sequence>
<comment type="similarity">
    <text evidence="4">Belongs to the DONSON family.</text>
</comment>
<dbReference type="STRING" id="112090.W4FNJ9"/>
<feature type="non-terminal residue" evidence="5">
    <location>
        <position position="1"/>
    </location>
</feature>
<dbReference type="PANTHER" id="PTHR12972">
    <property type="entry name" value="DOWNSTREAM NEIGHBOR OF SON"/>
    <property type="match status" value="1"/>
</dbReference>
<gene>
    <name evidence="5" type="ORF">H257_15587</name>
</gene>
<evidence type="ECO:0000313" key="5">
    <source>
        <dbReference type="EMBL" id="ETV68424.1"/>
    </source>
</evidence>
<keyword evidence="3" id="KW-0539">Nucleus</keyword>
<evidence type="ECO:0000256" key="4">
    <source>
        <dbReference type="ARBA" id="ARBA00025806"/>
    </source>
</evidence>
<proteinExistence type="inferred from homology"/>
<dbReference type="OrthoDB" id="534063at2759"/>
<dbReference type="RefSeq" id="XP_009842050.1">
    <property type="nucleotide sequence ID" value="XM_009843748.1"/>
</dbReference>
<organism evidence="5">
    <name type="scientific">Aphanomyces astaci</name>
    <name type="common">Crayfish plague agent</name>
    <dbReference type="NCBI Taxonomy" id="112090"/>
    <lineage>
        <taxon>Eukaryota</taxon>
        <taxon>Sar</taxon>
        <taxon>Stramenopiles</taxon>
        <taxon>Oomycota</taxon>
        <taxon>Saprolegniomycetes</taxon>
        <taxon>Saprolegniales</taxon>
        <taxon>Verrucalvaceae</taxon>
        <taxon>Aphanomyces</taxon>
    </lineage>
</organism>
<dbReference type="InterPro" id="IPR024861">
    <property type="entry name" value="Donson"/>
</dbReference>
<comment type="subcellular location">
    <subcellularLocation>
        <location evidence="1">Nucleus</location>
    </subcellularLocation>
</comment>
<evidence type="ECO:0000256" key="2">
    <source>
        <dbReference type="ARBA" id="ARBA00022473"/>
    </source>
</evidence>
<accession>W4FNJ9</accession>
<name>W4FNJ9_APHAT</name>
<keyword evidence="2" id="KW-0217">Developmental protein</keyword>
<dbReference type="VEuPathDB" id="FungiDB:H257_15587"/>
<evidence type="ECO:0000256" key="1">
    <source>
        <dbReference type="ARBA" id="ARBA00004123"/>
    </source>
</evidence>
<protein>
    <submittedName>
        <fullName evidence="5">Uncharacterized protein</fullName>
    </submittedName>
</protein>
<dbReference type="PANTHER" id="PTHR12972:SF0">
    <property type="entry name" value="PROTEIN DOWNSTREAM NEIGHBOR OF SON"/>
    <property type="match status" value="1"/>
</dbReference>
<dbReference type="GO" id="GO:0033260">
    <property type="term" value="P:nuclear DNA replication"/>
    <property type="evidence" value="ECO:0007669"/>
    <property type="project" value="TreeGrafter"/>
</dbReference>
<dbReference type="GO" id="GO:0005634">
    <property type="term" value="C:nucleus"/>
    <property type="evidence" value="ECO:0007669"/>
    <property type="project" value="UniProtKB-SubCell"/>
</dbReference>
<evidence type="ECO:0000256" key="3">
    <source>
        <dbReference type="ARBA" id="ARBA00023242"/>
    </source>
</evidence>
<reference evidence="5" key="1">
    <citation type="submission" date="2013-12" db="EMBL/GenBank/DDBJ databases">
        <title>The Genome Sequence of Aphanomyces astaci APO3.</title>
        <authorList>
            <consortium name="The Broad Institute Genomics Platform"/>
            <person name="Russ C."/>
            <person name="Tyler B."/>
            <person name="van West P."/>
            <person name="Dieguez-Uribeondo J."/>
            <person name="Young S.K."/>
            <person name="Zeng Q."/>
            <person name="Gargeya S."/>
            <person name="Fitzgerald M."/>
            <person name="Abouelleil A."/>
            <person name="Alvarado L."/>
            <person name="Chapman S.B."/>
            <person name="Gainer-Dewar J."/>
            <person name="Goldberg J."/>
            <person name="Griggs A."/>
            <person name="Gujja S."/>
            <person name="Hansen M."/>
            <person name="Howarth C."/>
            <person name="Imamovic A."/>
            <person name="Ireland A."/>
            <person name="Larimer J."/>
            <person name="McCowan C."/>
            <person name="Murphy C."/>
            <person name="Pearson M."/>
            <person name="Poon T.W."/>
            <person name="Priest M."/>
            <person name="Roberts A."/>
            <person name="Saif S."/>
            <person name="Shea T."/>
            <person name="Sykes S."/>
            <person name="Wortman J."/>
            <person name="Nusbaum C."/>
            <person name="Birren B."/>
        </authorList>
    </citation>
    <scope>NUCLEOTIDE SEQUENCE [LARGE SCALE GENOMIC DNA]</scope>
    <source>
        <strain evidence="5">APO3</strain>
    </source>
</reference>
<dbReference type="AlphaFoldDB" id="W4FNJ9"/>
<dbReference type="GeneID" id="20817583"/>
<dbReference type="EMBL" id="KI913185">
    <property type="protein sequence ID" value="ETV68424.1"/>
    <property type="molecule type" value="Genomic_DNA"/>
</dbReference>